<dbReference type="InterPro" id="IPR011009">
    <property type="entry name" value="Kinase-like_dom_sf"/>
</dbReference>
<proteinExistence type="predicted"/>
<gene>
    <name evidence="1" type="ORF">Homavirus15_10</name>
</gene>
<accession>A0A3G5A7L1</accession>
<reference evidence="1" key="1">
    <citation type="submission" date="2018-10" db="EMBL/GenBank/DDBJ databases">
        <title>Hidden diversity of soil giant viruses.</title>
        <authorList>
            <person name="Schulz F."/>
            <person name="Alteio L."/>
            <person name="Goudeau D."/>
            <person name="Ryan E.M."/>
            <person name="Malmstrom R.R."/>
            <person name="Blanchard J."/>
            <person name="Woyke T."/>
        </authorList>
    </citation>
    <scope>NUCLEOTIDE SEQUENCE</scope>
    <source>
        <strain evidence="1">HOV1</strain>
    </source>
</reference>
<dbReference type="EMBL" id="MK072346">
    <property type="protein sequence ID" value="AYV82201.1"/>
    <property type="molecule type" value="Genomic_DNA"/>
</dbReference>
<organism evidence="1">
    <name type="scientific">Homavirus sp</name>
    <dbReference type="NCBI Taxonomy" id="2487769"/>
    <lineage>
        <taxon>Viruses</taxon>
        <taxon>Varidnaviria</taxon>
        <taxon>Bamfordvirae</taxon>
        <taxon>Nucleocytoviricota</taxon>
        <taxon>Megaviricetes</taxon>
        <taxon>Imitervirales</taxon>
        <taxon>Mimiviridae</taxon>
        <taxon>Klosneuvirinae</taxon>
    </lineage>
</organism>
<dbReference type="Gene3D" id="1.10.510.10">
    <property type="entry name" value="Transferase(Phosphotransferase) domain 1"/>
    <property type="match status" value="1"/>
</dbReference>
<name>A0A3G5A7L1_9VIRU</name>
<protein>
    <recommendedName>
        <fullName evidence="2">Protein kinase domain-containing protein</fullName>
    </recommendedName>
</protein>
<sequence>MFQQLTALDIYNTKYKKIHADIKPENILLVGVSNKVKKIIDAFNKCNFDALYKKNVDKIDK</sequence>
<dbReference type="SUPFAM" id="SSF56112">
    <property type="entry name" value="Protein kinase-like (PK-like)"/>
    <property type="match status" value="1"/>
</dbReference>
<evidence type="ECO:0008006" key="2">
    <source>
        <dbReference type="Google" id="ProtNLM"/>
    </source>
</evidence>
<evidence type="ECO:0000313" key="1">
    <source>
        <dbReference type="EMBL" id="AYV82201.1"/>
    </source>
</evidence>
<feature type="non-terminal residue" evidence="1">
    <location>
        <position position="61"/>
    </location>
</feature>